<comment type="caution">
    <text evidence="2">The sequence shown here is derived from an EMBL/GenBank/DDBJ whole genome shotgun (WGS) entry which is preliminary data.</text>
</comment>
<dbReference type="EMBL" id="VIVK01000003">
    <property type="protein sequence ID" value="TWD73441.1"/>
    <property type="molecule type" value="Genomic_DNA"/>
</dbReference>
<dbReference type="AlphaFoldDB" id="A0A561B3L8"/>
<accession>A0A561B3L8</accession>
<dbReference type="Proteomes" id="UP000318380">
    <property type="component" value="Unassembled WGS sequence"/>
</dbReference>
<keyword evidence="1" id="KW-1133">Transmembrane helix</keyword>
<feature type="transmembrane region" description="Helical" evidence="1">
    <location>
        <begin position="12"/>
        <end position="31"/>
    </location>
</feature>
<protein>
    <recommendedName>
        <fullName evidence="4">DUF3592 domain-containing protein</fullName>
    </recommendedName>
</protein>
<evidence type="ECO:0008006" key="4">
    <source>
        <dbReference type="Google" id="ProtNLM"/>
    </source>
</evidence>
<gene>
    <name evidence="2" type="ORF">FB561_7330</name>
</gene>
<name>A0A561B3L8_9ACTN</name>
<evidence type="ECO:0000256" key="1">
    <source>
        <dbReference type="SAM" id="Phobius"/>
    </source>
</evidence>
<sequence>MTANVNWTGRGPTWLGVPALIVAALGGLMLAELTYRQSLCRDLLTNGVETTTSSVQVHIGRGMSEPEIVFRTRDGQDMSTTLAEFEDDGEGMPEGLQTPAPGTRYAPPLSIVYRPSDPTVVLATVDAREWAADSHTAPRAIAMIIGGLAVTLFAMGWLTRDARRRGLTWWKWYTDAPAKNPR</sequence>
<keyword evidence="3" id="KW-1185">Reference proteome</keyword>
<keyword evidence="1" id="KW-0812">Transmembrane</keyword>
<reference evidence="2 3" key="1">
    <citation type="submission" date="2019-06" db="EMBL/GenBank/DDBJ databases">
        <title>Sequencing the genomes of 1000 actinobacteria strains.</title>
        <authorList>
            <person name="Klenk H.-P."/>
        </authorList>
    </citation>
    <scope>NUCLEOTIDE SEQUENCE [LARGE SCALE GENOMIC DNA]</scope>
    <source>
        <strain evidence="2 3">DSM 24683</strain>
    </source>
</reference>
<feature type="transmembrane region" description="Helical" evidence="1">
    <location>
        <begin position="140"/>
        <end position="159"/>
    </location>
</feature>
<keyword evidence="1" id="KW-0472">Membrane</keyword>
<organism evidence="2 3">
    <name type="scientific">Kribbella amoyensis</name>
    <dbReference type="NCBI Taxonomy" id="996641"/>
    <lineage>
        <taxon>Bacteria</taxon>
        <taxon>Bacillati</taxon>
        <taxon>Actinomycetota</taxon>
        <taxon>Actinomycetes</taxon>
        <taxon>Propionibacteriales</taxon>
        <taxon>Kribbellaceae</taxon>
        <taxon>Kribbella</taxon>
    </lineage>
</organism>
<evidence type="ECO:0000313" key="3">
    <source>
        <dbReference type="Proteomes" id="UP000318380"/>
    </source>
</evidence>
<proteinExistence type="predicted"/>
<evidence type="ECO:0000313" key="2">
    <source>
        <dbReference type="EMBL" id="TWD73441.1"/>
    </source>
</evidence>